<dbReference type="AlphaFoldDB" id="A0A2H0WY98"/>
<proteinExistence type="inferred from homology"/>
<sequence>MKFDVKYSKLKNGVRVLLVPMEGVESVTAMVLCKTGSRNETVKQAGISHILEHMVFKGTKKYPTPMSIAEAVDSIGAEQNAFTSKEYTGYYITSAAKHLGLTLDIQAEMLTAPTLPQFDLNREREVIVEEINMYEDQPMAMASEHFENLMYGGSSMGRMIIGTKESVRATTSLDLREYMQRWYRGGNMLVVVAGKLMVNGQWLMDEVIEEKFGGMGRGRKMVNGQWLMDDYVSKASYGKPEHRHFQKKTEQAHFVMGVPGLSMSDPRRYALQMGQIVLGGGMSSRLFNEIREKRGLAYYVKAEMETNFDCGYLSVRAGVALDKLGEAMKVVREEMLKLAETITGAELNKAKEYILGHLPLSLEGSMDIAQFYGMRALMLDEIRQPEEIKEAIEKITLDQVKEITRELVREERIRSVVVGPKAGCGLPV</sequence>
<dbReference type="Pfam" id="PF05193">
    <property type="entry name" value="Peptidase_M16_C"/>
    <property type="match status" value="1"/>
</dbReference>
<dbReference type="GO" id="GO:0006508">
    <property type="term" value="P:proteolysis"/>
    <property type="evidence" value="ECO:0007669"/>
    <property type="project" value="InterPro"/>
</dbReference>
<reference evidence="6" key="1">
    <citation type="submission" date="2017-09" db="EMBL/GenBank/DDBJ databases">
        <title>Depth-based differentiation of microbial function through sediment-hosted aquifers and enrichment of novel symbionts in the deep terrestrial subsurface.</title>
        <authorList>
            <person name="Probst A.J."/>
            <person name="Ladd B."/>
            <person name="Jarett J.K."/>
            <person name="Geller-Mcgrath D.E."/>
            <person name="Sieber C.M.K."/>
            <person name="Emerson J.B."/>
            <person name="Anantharaman K."/>
            <person name="Thomas B.C."/>
            <person name="Malmstrom R."/>
            <person name="Stieglmeier M."/>
            <person name="Klingl A."/>
            <person name="Woyke T."/>
            <person name="Ryan C.M."/>
            <person name="Banfield J.F."/>
        </authorList>
    </citation>
    <scope>NUCLEOTIDE SEQUENCE [LARGE SCALE GENOMIC DNA]</scope>
</reference>
<evidence type="ECO:0000313" key="6">
    <source>
        <dbReference type="Proteomes" id="UP000229574"/>
    </source>
</evidence>
<dbReference type="SUPFAM" id="SSF63411">
    <property type="entry name" value="LuxS/MPP-like metallohydrolase"/>
    <property type="match status" value="2"/>
</dbReference>
<dbReference type="Pfam" id="PF00675">
    <property type="entry name" value="Peptidase_M16"/>
    <property type="match status" value="1"/>
</dbReference>
<dbReference type="Proteomes" id="UP000229574">
    <property type="component" value="Unassembled WGS sequence"/>
</dbReference>
<feature type="domain" description="Peptidase M16 C-terminal" evidence="4">
    <location>
        <begin position="174"/>
        <end position="352"/>
    </location>
</feature>
<feature type="domain" description="Peptidase M16 N-terminal" evidence="3">
    <location>
        <begin position="17"/>
        <end position="163"/>
    </location>
</feature>
<evidence type="ECO:0000259" key="4">
    <source>
        <dbReference type="Pfam" id="PF05193"/>
    </source>
</evidence>
<dbReference type="EMBL" id="PEYY01000131">
    <property type="protein sequence ID" value="PIS17650.1"/>
    <property type="molecule type" value="Genomic_DNA"/>
</dbReference>
<dbReference type="GO" id="GO:0004222">
    <property type="term" value="F:metalloendopeptidase activity"/>
    <property type="evidence" value="ECO:0007669"/>
    <property type="project" value="InterPro"/>
</dbReference>
<gene>
    <name evidence="5" type="ORF">COT54_03500</name>
</gene>
<comment type="similarity">
    <text evidence="1 2">Belongs to the peptidase M16 family.</text>
</comment>
<dbReference type="InterPro" id="IPR007863">
    <property type="entry name" value="Peptidase_M16_C"/>
</dbReference>
<evidence type="ECO:0000256" key="2">
    <source>
        <dbReference type="RuleBase" id="RU004447"/>
    </source>
</evidence>
<evidence type="ECO:0000256" key="1">
    <source>
        <dbReference type="ARBA" id="ARBA00007261"/>
    </source>
</evidence>
<dbReference type="GO" id="GO:0046872">
    <property type="term" value="F:metal ion binding"/>
    <property type="evidence" value="ECO:0007669"/>
    <property type="project" value="InterPro"/>
</dbReference>
<dbReference type="InterPro" id="IPR011249">
    <property type="entry name" value="Metalloenz_LuxS/M16"/>
</dbReference>
<comment type="caution">
    <text evidence="5">The sequence shown here is derived from an EMBL/GenBank/DDBJ whole genome shotgun (WGS) entry which is preliminary data.</text>
</comment>
<evidence type="ECO:0000259" key="3">
    <source>
        <dbReference type="Pfam" id="PF00675"/>
    </source>
</evidence>
<organism evidence="5 6">
    <name type="scientific">Candidatus Collierbacteria bacterium CG09_land_8_20_14_0_10_46_12</name>
    <dbReference type="NCBI Taxonomy" id="1974533"/>
    <lineage>
        <taxon>Bacteria</taxon>
        <taxon>Candidatus Collieribacteriota</taxon>
    </lineage>
</organism>
<dbReference type="PANTHER" id="PTHR11851">
    <property type="entry name" value="METALLOPROTEASE"/>
    <property type="match status" value="1"/>
</dbReference>
<dbReference type="InterPro" id="IPR011765">
    <property type="entry name" value="Pept_M16_N"/>
</dbReference>
<accession>A0A2H0WY98</accession>
<dbReference type="PANTHER" id="PTHR11851:SF49">
    <property type="entry name" value="MITOCHONDRIAL-PROCESSING PEPTIDASE SUBUNIT ALPHA"/>
    <property type="match status" value="1"/>
</dbReference>
<dbReference type="Gene3D" id="3.30.830.10">
    <property type="entry name" value="Metalloenzyme, LuxS/M16 peptidase-like"/>
    <property type="match status" value="2"/>
</dbReference>
<evidence type="ECO:0000313" key="5">
    <source>
        <dbReference type="EMBL" id="PIS17650.1"/>
    </source>
</evidence>
<dbReference type="InterPro" id="IPR050361">
    <property type="entry name" value="MPP/UQCRC_Complex"/>
</dbReference>
<name>A0A2H0WY98_9BACT</name>
<dbReference type="PROSITE" id="PS00143">
    <property type="entry name" value="INSULINASE"/>
    <property type="match status" value="1"/>
</dbReference>
<dbReference type="InterPro" id="IPR001431">
    <property type="entry name" value="Pept_M16_Zn_BS"/>
</dbReference>
<protein>
    <submittedName>
        <fullName evidence="5">Peptidase M16</fullName>
    </submittedName>
</protein>